<feature type="region of interest" description="Disordered" evidence="1">
    <location>
        <begin position="333"/>
        <end position="447"/>
    </location>
</feature>
<dbReference type="InterPro" id="IPR025640">
    <property type="entry name" value="GYF_2"/>
</dbReference>
<evidence type="ECO:0000259" key="3">
    <source>
        <dbReference type="Pfam" id="PF13717"/>
    </source>
</evidence>
<dbReference type="Pfam" id="PF14237">
    <property type="entry name" value="GYF_2"/>
    <property type="match status" value="1"/>
</dbReference>
<dbReference type="NCBIfam" id="TIGR02098">
    <property type="entry name" value="MJ0042_CXXC"/>
    <property type="match status" value="1"/>
</dbReference>
<accession>E7C204</accession>
<feature type="region of interest" description="Disordered" evidence="1">
    <location>
        <begin position="189"/>
        <end position="230"/>
    </location>
</feature>
<keyword evidence="2" id="KW-1133">Transmembrane helix</keyword>
<dbReference type="InterPro" id="IPR049806">
    <property type="entry name" value="MasK-like_C"/>
</dbReference>
<feature type="compositionally biased region" description="Basic and acidic residues" evidence="1">
    <location>
        <begin position="350"/>
        <end position="364"/>
    </location>
</feature>
<name>E7C204_9BACT</name>
<dbReference type="InterPro" id="IPR011723">
    <property type="entry name" value="Znf/thioredoxin_put"/>
</dbReference>
<evidence type="ECO:0000313" key="5">
    <source>
        <dbReference type="EMBL" id="ADI21478.1"/>
    </source>
</evidence>
<feature type="compositionally biased region" description="Polar residues" evidence="1">
    <location>
        <begin position="87"/>
        <end position="99"/>
    </location>
</feature>
<evidence type="ECO:0000259" key="4">
    <source>
        <dbReference type="Pfam" id="PF14237"/>
    </source>
</evidence>
<feature type="compositionally biased region" description="Low complexity" evidence="1">
    <location>
        <begin position="243"/>
        <end position="254"/>
    </location>
</feature>
<feature type="region of interest" description="Disordered" evidence="1">
    <location>
        <begin position="72"/>
        <end position="99"/>
    </location>
</feature>
<evidence type="ECO:0000256" key="1">
    <source>
        <dbReference type="SAM" id="MobiDB-lite"/>
    </source>
</evidence>
<feature type="region of interest" description="Disordered" evidence="1">
    <location>
        <begin position="161"/>
        <end position="180"/>
    </location>
</feature>
<organism evidence="5">
    <name type="scientific">uncultured myxobacterium HF0070_11L13</name>
    <dbReference type="NCBI Taxonomy" id="723554"/>
    <lineage>
        <taxon>Bacteria</taxon>
        <taxon>Pseudomonadati</taxon>
        <taxon>Myxococcota</taxon>
        <taxon>Myxococcia</taxon>
        <taxon>Myxococcales</taxon>
        <taxon>environmental samples</taxon>
    </lineage>
</organism>
<protein>
    <submittedName>
        <fullName evidence="5">Uncharacterized protein</fullName>
    </submittedName>
</protein>
<evidence type="ECO:0000256" key="2">
    <source>
        <dbReference type="SAM" id="Phobius"/>
    </source>
</evidence>
<dbReference type="AlphaFoldDB" id="E7C204"/>
<proteinExistence type="predicted"/>
<dbReference type="EMBL" id="GU567956">
    <property type="protein sequence ID" value="ADI21478.1"/>
    <property type="molecule type" value="Genomic_DNA"/>
</dbReference>
<feature type="domain" description="GYF" evidence="4">
    <location>
        <begin position="106"/>
        <end position="155"/>
    </location>
</feature>
<keyword evidence="2" id="KW-0472">Membrane</keyword>
<feature type="compositionally biased region" description="Basic and acidic residues" evidence="1">
    <location>
        <begin position="189"/>
        <end position="211"/>
    </location>
</feature>
<keyword evidence="2" id="KW-0812">Transmembrane</keyword>
<dbReference type="Pfam" id="PF13717">
    <property type="entry name" value="Zn_ribbon_4"/>
    <property type="match status" value="1"/>
</dbReference>
<feature type="transmembrane region" description="Helical" evidence="2">
    <location>
        <begin position="298"/>
        <end position="318"/>
    </location>
</feature>
<feature type="domain" description="Zinc finger/thioredoxin putative" evidence="3">
    <location>
        <begin position="1"/>
        <end position="33"/>
    </location>
</feature>
<feature type="region of interest" description="Disordered" evidence="1">
    <location>
        <begin position="243"/>
        <end position="278"/>
    </location>
</feature>
<reference evidence="5" key="1">
    <citation type="submission" date="2010-01" db="EMBL/GenBank/DDBJ databases">
        <title>Genome fragments of uncultured bacteria from the North Pacific subtropical Gyre.</title>
        <authorList>
            <person name="Pham V.D."/>
            <person name="Delong E.F."/>
        </authorList>
    </citation>
    <scope>NUCLEOTIDE SEQUENCE</scope>
</reference>
<dbReference type="NCBIfam" id="NF033768">
    <property type="entry name" value="myxo_SS_tail"/>
    <property type="match status" value="1"/>
</dbReference>
<sequence>MKFLCGNCRTKYQIADEKVRGKILTIRCKNCGEKVIVKESLAKKGQTAIAPLAADVAKKKAEKKKVSPISKAFESEMASTPDDDSPTRVSATVGSNSEGSGDGIEWFTAIDGNQHGPFSFDELLRQIRAEELIGRNYVWHDGFGPWIRVRDCDELKDFLKTPAPAKKPTAPPPPPVDAEDEVVPLTAADKKKPLEEEAPTSKEKAKLTADDELKDDAETSSETISEPLGALKFDEMGEAESALSADSFSASSESSDIDPDSLFRAVGSSAEAEEGPRESTAVFVAAAGVNAQKSRGKLGMVIGVAAAAVLAVGFYSLYSGKISIGARVESPFAKKKKKAEPVKQAKTKKLSAEEQERLRQELTSKKKNVSIAELARSGKKKARPRTVSEESAALDNDTPEGARGGSEDTVSIKFPKGSSEFSKPKIKPMVPDTDLSGMEVPSTGRLDQSMIRQVVNQRKSSMGICYQRELRGNSKLGGKVEFLVTVEPSGTVSKSVVRTEKFKGSGLAECFADKIMSWRFPEFSGQAQKIIVPFVLQKRNTY</sequence>